<dbReference type="Pfam" id="PF00534">
    <property type="entry name" value="Glycos_transf_1"/>
    <property type="match status" value="1"/>
</dbReference>
<proteinExistence type="predicted"/>
<dbReference type="EMBL" id="VUNL01000005">
    <property type="protein sequence ID" value="MSV24696.1"/>
    <property type="molecule type" value="Genomic_DNA"/>
</dbReference>
<dbReference type="GO" id="GO:0009103">
    <property type="term" value="P:lipopolysaccharide biosynthetic process"/>
    <property type="evidence" value="ECO:0007669"/>
    <property type="project" value="TreeGrafter"/>
</dbReference>
<dbReference type="SUPFAM" id="SSF53756">
    <property type="entry name" value="UDP-Glycosyltransferase/glycogen phosphorylase"/>
    <property type="match status" value="1"/>
</dbReference>
<evidence type="ECO:0000313" key="4">
    <source>
        <dbReference type="Proteomes" id="UP000430222"/>
    </source>
</evidence>
<dbReference type="InterPro" id="IPR001296">
    <property type="entry name" value="Glyco_trans_1"/>
</dbReference>
<dbReference type="PANTHER" id="PTHR46401:SF2">
    <property type="entry name" value="GLYCOSYLTRANSFERASE WBBK-RELATED"/>
    <property type="match status" value="1"/>
</dbReference>
<reference evidence="3 4" key="1">
    <citation type="submission" date="2019-08" db="EMBL/GenBank/DDBJ databases">
        <title>In-depth cultivation of the pig gut microbiome towards novel bacterial diversity and tailored functional studies.</title>
        <authorList>
            <person name="Wylensek D."/>
            <person name="Hitch T.C.A."/>
            <person name="Clavel T."/>
        </authorList>
    </citation>
    <scope>NUCLEOTIDE SEQUENCE [LARGE SCALE GENOMIC DNA]</scope>
    <source>
        <strain evidence="4">WCA-380-WT-3B3</strain>
    </source>
</reference>
<organism evidence="3 4">
    <name type="scientific">Selenomonas montiformis</name>
    <dbReference type="NCBI Taxonomy" id="2652285"/>
    <lineage>
        <taxon>Bacteria</taxon>
        <taxon>Bacillati</taxon>
        <taxon>Bacillota</taxon>
        <taxon>Negativicutes</taxon>
        <taxon>Selenomonadales</taxon>
        <taxon>Selenomonadaceae</taxon>
        <taxon>Selenomonas</taxon>
    </lineage>
</organism>
<keyword evidence="1 3" id="KW-0808">Transferase</keyword>
<comment type="caution">
    <text evidence="3">The sequence shown here is derived from an EMBL/GenBank/DDBJ whole genome shotgun (WGS) entry which is preliminary data.</text>
</comment>
<accession>A0A6I2UZJ0</accession>
<dbReference type="GO" id="GO:0016757">
    <property type="term" value="F:glycosyltransferase activity"/>
    <property type="evidence" value="ECO:0007669"/>
    <property type="project" value="InterPro"/>
</dbReference>
<evidence type="ECO:0000259" key="2">
    <source>
        <dbReference type="Pfam" id="PF00534"/>
    </source>
</evidence>
<name>A0A6I2UZJ0_9FIRM</name>
<evidence type="ECO:0000256" key="1">
    <source>
        <dbReference type="ARBA" id="ARBA00022679"/>
    </source>
</evidence>
<keyword evidence="4" id="KW-1185">Reference proteome</keyword>
<dbReference type="Gene3D" id="3.40.50.2000">
    <property type="entry name" value="Glycogen Phosphorylase B"/>
    <property type="match status" value="1"/>
</dbReference>
<dbReference type="Proteomes" id="UP000430222">
    <property type="component" value="Unassembled WGS sequence"/>
</dbReference>
<sequence length="360" mass="41295">MRLIQIAHALTLHDGASKFVQKLDGMFQKLGYDTEIFAHKLDERIQNDHIQTMDKFDGTAEDIVIYHMTTGTSFNKWVANYPHRIVLYYHNITPAKFFFGNAWGSWLKCIQGRRQLKSIVKNTFYAWGASEYSCEELRALGIREAKPLAAIVEPEKFLERPLVQAIYDKYHDGKLNLLIVGRGVPHKKQDEAIEIVRYYKEHINPKVRLIIVGNMKPSFAKKLHRMVEQYKMQNDVVFAGSVSNDELCTWYRVADALLCLSEHEGFCVPLVEAMVFDKPVFAYAAAAVPETVGRAGVILSDKDPEKTARIIHATLEDEAVMKQLAEERCCRLKELSYENIFAQVKQDIAHIVSRWGENNK</sequence>
<dbReference type="RefSeq" id="WP_154620463.1">
    <property type="nucleotide sequence ID" value="NZ_JBQHVT010000002.1"/>
</dbReference>
<dbReference type="AlphaFoldDB" id="A0A6I2UZJ0"/>
<protein>
    <submittedName>
        <fullName evidence="3">Glycosyltransferase family 4 protein</fullName>
    </submittedName>
</protein>
<gene>
    <name evidence="3" type="ORF">FYJ78_05760</name>
</gene>
<evidence type="ECO:0000313" key="3">
    <source>
        <dbReference type="EMBL" id="MSV24696.1"/>
    </source>
</evidence>
<dbReference type="PANTHER" id="PTHR46401">
    <property type="entry name" value="GLYCOSYLTRANSFERASE WBBK-RELATED"/>
    <property type="match status" value="1"/>
</dbReference>
<feature type="domain" description="Glycosyl transferase family 1" evidence="2">
    <location>
        <begin position="173"/>
        <end position="326"/>
    </location>
</feature>